<accession>A0AAJ5JYY7</accession>
<feature type="transmembrane region" description="Helical" evidence="1">
    <location>
        <begin position="97"/>
        <end position="116"/>
    </location>
</feature>
<dbReference type="Proteomes" id="UP000536909">
    <property type="component" value="Unassembled WGS sequence"/>
</dbReference>
<evidence type="ECO:0000256" key="1">
    <source>
        <dbReference type="SAM" id="Phobius"/>
    </source>
</evidence>
<protein>
    <submittedName>
        <fullName evidence="2">ABC-type Na+ efflux pump permease subunit</fullName>
    </submittedName>
</protein>
<reference evidence="3 4" key="1">
    <citation type="submission" date="2019-04" db="EMBL/GenBank/DDBJ databases">
        <title>Deinococcus metalilatus MA1002 mutant No.5.</title>
        <authorList>
            <person name="Park W."/>
            <person name="Park C."/>
        </authorList>
    </citation>
    <scope>NUCLEOTIDE SEQUENCE [LARGE SCALE GENOMIC DNA]</scope>
    <source>
        <strain evidence="3 4">MA1002-m5</strain>
    </source>
</reference>
<keyword evidence="1" id="KW-0472">Membrane</keyword>
<dbReference type="RefSeq" id="WP_129117857.1">
    <property type="nucleotide sequence ID" value="NZ_BSUI01000013.1"/>
</dbReference>
<sequence>MNATLPQPRPLAPLATRRRLVLMAVGGYTLFLLTVGLDSAFGLPDGLLIPLALVSMLLLFRGGIQLMKPSRLGLPEGRDHQMDERQWQRLAQAHITAYRLLGALFLLAVVYFLLAFKHHLPTPSTSFAWMSLYLGAIIFIPALPTAILAWTEPDPLEE</sequence>
<evidence type="ECO:0000313" key="3">
    <source>
        <dbReference type="EMBL" id="TLK30055.1"/>
    </source>
</evidence>
<dbReference type="AlphaFoldDB" id="A0AAJ5JYY7"/>
<keyword evidence="1" id="KW-1133">Transmembrane helix</keyword>
<evidence type="ECO:0000313" key="4">
    <source>
        <dbReference type="Proteomes" id="UP000308000"/>
    </source>
</evidence>
<evidence type="ECO:0000313" key="2">
    <source>
        <dbReference type="EMBL" id="MBB5294638.1"/>
    </source>
</evidence>
<feature type="transmembrane region" description="Helical" evidence="1">
    <location>
        <begin position="20"/>
        <end position="41"/>
    </location>
</feature>
<dbReference type="Proteomes" id="UP000308000">
    <property type="component" value="Unassembled WGS sequence"/>
</dbReference>
<dbReference type="EMBL" id="VBRC01000003">
    <property type="protein sequence ID" value="TLK30055.1"/>
    <property type="molecule type" value="Genomic_DNA"/>
</dbReference>
<evidence type="ECO:0000313" key="5">
    <source>
        <dbReference type="Proteomes" id="UP000536909"/>
    </source>
</evidence>
<gene>
    <name evidence="3" type="ORF">FCS05_05860</name>
    <name evidence="2" type="ORF">HNQ10_001452</name>
</gene>
<keyword evidence="5" id="KW-1185">Reference proteome</keyword>
<dbReference type="EMBL" id="JACHFV010000004">
    <property type="protein sequence ID" value="MBB5294638.1"/>
    <property type="molecule type" value="Genomic_DNA"/>
</dbReference>
<keyword evidence="1" id="KW-0812">Transmembrane</keyword>
<organism evidence="3 4">
    <name type="scientific">Deinococcus metallilatus</name>
    <dbReference type="NCBI Taxonomy" id="1211322"/>
    <lineage>
        <taxon>Bacteria</taxon>
        <taxon>Thermotogati</taxon>
        <taxon>Deinococcota</taxon>
        <taxon>Deinococci</taxon>
        <taxon>Deinococcales</taxon>
        <taxon>Deinococcaceae</taxon>
        <taxon>Deinococcus</taxon>
    </lineage>
</organism>
<feature type="transmembrane region" description="Helical" evidence="1">
    <location>
        <begin position="128"/>
        <end position="150"/>
    </location>
</feature>
<comment type="caution">
    <text evidence="3">The sequence shown here is derived from an EMBL/GenBank/DDBJ whole genome shotgun (WGS) entry which is preliminary data.</text>
</comment>
<proteinExistence type="predicted"/>
<name>A0AAJ5JYY7_9DEIO</name>
<feature type="transmembrane region" description="Helical" evidence="1">
    <location>
        <begin position="47"/>
        <end position="64"/>
    </location>
</feature>
<reference evidence="2 5" key="2">
    <citation type="submission" date="2020-08" db="EMBL/GenBank/DDBJ databases">
        <title>Genomic Encyclopedia of Type Strains, Phase IV (KMG-IV): sequencing the most valuable type-strain genomes for metagenomic binning, comparative biology and taxonomic classification.</title>
        <authorList>
            <person name="Goeker M."/>
        </authorList>
    </citation>
    <scope>NUCLEOTIDE SEQUENCE [LARGE SCALE GENOMIC DNA]</scope>
    <source>
        <strain evidence="2 5">DSM 105434</strain>
    </source>
</reference>